<dbReference type="InterPro" id="IPR006667">
    <property type="entry name" value="SLC41_membr_dom"/>
</dbReference>
<gene>
    <name evidence="11" type="primary">mgtE_1</name>
    <name evidence="11" type="ORF">KS4_17230</name>
</gene>
<proteinExistence type="inferred from homology"/>
<dbReference type="Proteomes" id="UP000317369">
    <property type="component" value="Chromosome"/>
</dbReference>
<dbReference type="GO" id="GO:0015095">
    <property type="term" value="F:magnesium ion transmembrane transporter activity"/>
    <property type="evidence" value="ECO:0007669"/>
    <property type="project" value="UniProtKB-UniRule"/>
</dbReference>
<comment type="function">
    <text evidence="9">Acts as a magnesium transporter.</text>
</comment>
<feature type="domain" description="CBS" evidence="10">
    <location>
        <begin position="146"/>
        <end position="211"/>
    </location>
</feature>
<dbReference type="PANTHER" id="PTHR41394">
    <property type="entry name" value="MAGNESIUM TRANSPORTER MGTE"/>
    <property type="match status" value="1"/>
</dbReference>
<dbReference type="Gene3D" id="1.10.357.20">
    <property type="entry name" value="SLC41 divalent cation transporters, integral membrane domain"/>
    <property type="match status" value="1"/>
</dbReference>
<dbReference type="SUPFAM" id="SSF161093">
    <property type="entry name" value="MgtE membrane domain-like"/>
    <property type="match status" value="1"/>
</dbReference>
<keyword evidence="6 9" id="KW-1133">Transmembrane helix</keyword>
<evidence type="ECO:0000256" key="7">
    <source>
        <dbReference type="ARBA" id="ARBA00023136"/>
    </source>
</evidence>
<dbReference type="InterPro" id="IPR000644">
    <property type="entry name" value="CBS_dom"/>
</dbReference>
<dbReference type="Pfam" id="PF03448">
    <property type="entry name" value="MgtE_N"/>
    <property type="match status" value="1"/>
</dbReference>
<feature type="transmembrane region" description="Helical" evidence="9">
    <location>
        <begin position="410"/>
        <end position="434"/>
    </location>
</feature>
<dbReference type="InterPro" id="IPR006668">
    <property type="entry name" value="Mg_transptr_MgtE_intracell_dom"/>
</dbReference>
<dbReference type="Gene3D" id="1.25.60.10">
    <property type="entry name" value="MgtE N-terminal domain-like"/>
    <property type="match status" value="1"/>
</dbReference>
<keyword evidence="3 9" id="KW-0813">Transport</keyword>
<dbReference type="InterPro" id="IPR036739">
    <property type="entry name" value="SLC41_membr_dom_sf"/>
</dbReference>
<keyword evidence="8" id="KW-0129">CBS domain</keyword>
<accession>A0A517YTX6</accession>
<dbReference type="SUPFAM" id="SSF158791">
    <property type="entry name" value="MgtE N-terminal domain-like"/>
    <property type="match status" value="1"/>
</dbReference>
<protein>
    <recommendedName>
        <fullName evidence="9">Magnesium transporter MgtE</fullName>
    </recommendedName>
</protein>
<dbReference type="SUPFAM" id="SSF54631">
    <property type="entry name" value="CBS-domain pair"/>
    <property type="match status" value="1"/>
</dbReference>
<dbReference type="PANTHER" id="PTHR41394:SF5">
    <property type="entry name" value="SLC41A_MGTE INTEGRAL MEMBRANE DOMAIN-CONTAINING PROTEIN"/>
    <property type="match status" value="1"/>
</dbReference>
<evidence type="ECO:0000256" key="9">
    <source>
        <dbReference type="RuleBase" id="RU362011"/>
    </source>
</evidence>
<dbReference type="CDD" id="cd04606">
    <property type="entry name" value="CBS_pair_Mg_transporter"/>
    <property type="match status" value="1"/>
</dbReference>
<comment type="caution">
    <text evidence="9">Lacks conserved residue(s) required for the propagation of feature annotation.</text>
</comment>
<comment type="similarity">
    <text evidence="2 9">Belongs to the SLC41A transporter family.</text>
</comment>
<evidence type="ECO:0000256" key="5">
    <source>
        <dbReference type="ARBA" id="ARBA00022842"/>
    </source>
</evidence>
<evidence type="ECO:0000256" key="1">
    <source>
        <dbReference type="ARBA" id="ARBA00004141"/>
    </source>
</evidence>
<reference evidence="11 12" key="1">
    <citation type="submission" date="2019-02" db="EMBL/GenBank/DDBJ databases">
        <title>Deep-cultivation of Planctomycetes and their phenomic and genomic characterization uncovers novel biology.</title>
        <authorList>
            <person name="Wiegand S."/>
            <person name="Jogler M."/>
            <person name="Boedeker C."/>
            <person name="Pinto D."/>
            <person name="Vollmers J."/>
            <person name="Rivas-Marin E."/>
            <person name="Kohn T."/>
            <person name="Peeters S.H."/>
            <person name="Heuer A."/>
            <person name="Rast P."/>
            <person name="Oberbeckmann S."/>
            <person name="Bunk B."/>
            <person name="Jeske O."/>
            <person name="Meyerdierks A."/>
            <person name="Storesund J.E."/>
            <person name="Kallscheuer N."/>
            <person name="Luecker S."/>
            <person name="Lage O.M."/>
            <person name="Pohl T."/>
            <person name="Merkel B.J."/>
            <person name="Hornburger P."/>
            <person name="Mueller R.-W."/>
            <person name="Bruemmer F."/>
            <person name="Labrenz M."/>
            <person name="Spormann A.M."/>
            <person name="Op den Camp H."/>
            <person name="Overmann J."/>
            <person name="Amann R."/>
            <person name="Jetten M.S.M."/>
            <person name="Mascher T."/>
            <person name="Medema M.H."/>
            <person name="Devos D.P."/>
            <person name="Kaster A.-K."/>
            <person name="Ovreas L."/>
            <person name="Rohde M."/>
            <person name="Galperin M.Y."/>
            <person name="Jogler C."/>
        </authorList>
    </citation>
    <scope>NUCLEOTIDE SEQUENCE [LARGE SCALE GENOMIC DNA]</scope>
    <source>
        <strain evidence="11 12">KS4</strain>
    </source>
</reference>
<dbReference type="SMART" id="SM00924">
    <property type="entry name" value="MgtE_N"/>
    <property type="match status" value="1"/>
</dbReference>
<dbReference type="AlphaFoldDB" id="A0A517YTX6"/>
<feature type="transmembrane region" description="Helical" evidence="9">
    <location>
        <begin position="446"/>
        <end position="470"/>
    </location>
</feature>
<feature type="domain" description="CBS" evidence="10">
    <location>
        <begin position="212"/>
        <end position="270"/>
    </location>
</feature>
<organism evidence="11 12">
    <name type="scientific">Poriferisphaera corsica</name>
    <dbReference type="NCBI Taxonomy" id="2528020"/>
    <lineage>
        <taxon>Bacteria</taxon>
        <taxon>Pseudomonadati</taxon>
        <taxon>Planctomycetota</taxon>
        <taxon>Phycisphaerae</taxon>
        <taxon>Phycisphaerales</taxon>
        <taxon>Phycisphaeraceae</taxon>
        <taxon>Poriferisphaera</taxon>
    </lineage>
</organism>
<dbReference type="GO" id="GO:0005886">
    <property type="term" value="C:plasma membrane"/>
    <property type="evidence" value="ECO:0007669"/>
    <property type="project" value="UniProtKB-SubCell"/>
</dbReference>
<dbReference type="Pfam" id="PF00571">
    <property type="entry name" value="CBS"/>
    <property type="match status" value="2"/>
</dbReference>
<evidence type="ECO:0000259" key="10">
    <source>
        <dbReference type="PROSITE" id="PS51371"/>
    </source>
</evidence>
<dbReference type="GO" id="GO:0046872">
    <property type="term" value="F:metal ion binding"/>
    <property type="evidence" value="ECO:0007669"/>
    <property type="project" value="UniProtKB-KW"/>
</dbReference>
<comment type="subcellular location">
    <subcellularLocation>
        <location evidence="9">Cell membrane</location>
        <topology evidence="9">Multi-pass membrane protein</topology>
    </subcellularLocation>
    <subcellularLocation>
        <location evidence="1">Membrane</location>
        <topology evidence="1">Multi-pass membrane protein</topology>
    </subcellularLocation>
</comment>
<dbReference type="InterPro" id="IPR006669">
    <property type="entry name" value="MgtE_transporter"/>
</dbReference>
<keyword evidence="7 9" id="KW-0472">Membrane</keyword>
<evidence type="ECO:0000256" key="6">
    <source>
        <dbReference type="ARBA" id="ARBA00022989"/>
    </source>
</evidence>
<comment type="subunit">
    <text evidence="9">Homodimer.</text>
</comment>
<keyword evidence="12" id="KW-1185">Reference proteome</keyword>
<evidence type="ECO:0000313" key="12">
    <source>
        <dbReference type="Proteomes" id="UP000317369"/>
    </source>
</evidence>
<dbReference type="Pfam" id="PF01769">
    <property type="entry name" value="MgtE"/>
    <property type="match status" value="1"/>
</dbReference>
<keyword evidence="4 9" id="KW-0812">Transmembrane</keyword>
<keyword evidence="9" id="KW-0479">Metal-binding</keyword>
<dbReference type="PROSITE" id="PS51371">
    <property type="entry name" value="CBS"/>
    <property type="match status" value="2"/>
</dbReference>
<dbReference type="KEGG" id="pcor:KS4_17230"/>
<keyword evidence="5 9" id="KW-0460">Magnesium</keyword>
<dbReference type="InterPro" id="IPR046342">
    <property type="entry name" value="CBS_dom_sf"/>
</dbReference>
<evidence type="ECO:0000256" key="3">
    <source>
        <dbReference type="ARBA" id="ARBA00022448"/>
    </source>
</evidence>
<evidence type="ECO:0000313" key="11">
    <source>
        <dbReference type="EMBL" id="QDU33667.1"/>
    </source>
</evidence>
<dbReference type="Gene3D" id="3.10.580.10">
    <property type="entry name" value="CBS-domain"/>
    <property type="match status" value="1"/>
</dbReference>
<feature type="transmembrane region" description="Helical" evidence="9">
    <location>
        <begin position="369"/>
        <end position="390"/>
    </location>
</feature>
<keyword evidence="9" id="KW-1003">Cell membrane</keyword>
<sequence>MPEQSKPSITDPKLEPIEQLEAILSTSDNHKLESFVYEIPSGEMARTISLLDEEDQKSLLTRLPADAAAWIVEELSHQQAADIIEELHPDDAADIIDELPSDEQADIIGELDDDDAEAIIEKMEPEEAEDVRLLSKYDSDTAGGLMVTEFLTFLGDTTVGDMADNIRQNAEEYHEYDVQYLYVVNPQEELLGVVRMRDMVMCRPEVKVKDIMMSSPKFVHVNDHLDFLEDFFDAIFFNAVPVLDEQNKMVGVLKRADMEEALGDRSERQLLRLGGIIAGDEMRTMPTFPRAARRLAFLGPNIFLNLIAAGVLIYYQNTISQIVALVVFMPMISDMCGCSGNQAVAVSMRELALGLVRPTDIWRTVIKEAAVGIINGLILGILIGLLAWGVGSFDLGPLQGQPNIAPMLGLVVALAFFFNCIIAVIIGGTVPLVLKGLKMDPAMASGPILTTITDVCGFALIFGLATWLIIP</sequence>
<evidence type="ECO:0000256" key="2">
    <source>
        <dbReference type="ARBA" id="ARBA00009749"/>
    </source>
</evidence>
<dbReference type="EMBL" id="CP036425">
    <property type="protein sequence ID" value="QDU33667.1"/>
    <property type="molecule type" value="Genomic_DNA"/>
</dbReference>
<dbReference type="NCBIfam" id="TIGR00400">
    <property type="entry name" value="mgtE"/>
    <property type="match status" value="1"/>
</dbReference>
<dbReference type="RefSeq" id="WP_200761707.1">
    <property type="nucleotide sequence ID" value="NZ_CP036425.1"/>
</dbReference>
<evidence type="ECO:0000256" key="4">
    <source>
        <dbReference type="ARBA" id="ARBA00022692"/>
    </source>
</evidence>
<evidence type="ECO:0000256" key="8">
    <source>
        <dbReference type="PROSITE-ProRule" id="PRU00703"/>
    </source>
</evidence>
<dbReference type="InterPro" id="IPR038076">
    <property type="entry name" value="MgtE_N_sf"/>
</dbReference>
<name>A0A517YTX6_9BACT</name>